<accession>A0A4V2QG26</accession>
<gene>
    <name evidence="1" type="ORF">EDC14_100483</name>
</gene>
<dbReference type="AlphaFoldDB" id="A0A4V2QG26"/>
<dbReference type="SUPFAM" id="SSF51182">
    <property type="entry name" value="RmlC-like cupins"/>
    <property type="match status" value="1"/>
</dbReference>
<dbReference type="InterPro" id="IPR011051">
    <property type="entry name" value="RmlC_Cupin_sf"/>
</dbReference>
<name>A0A4V2QG26_HYDET</name>
<organism evidence="1 2">
    <name type="scientific">Hydrogenispora ethanolica</name>
    <dbReference type="NCBI Taxonomy" id="1082276"/>
    <lineage>
        <taxon>Bacteria</taxon>
        <taxon>Bacillati</taxon>
        <taxon>Bacillota</taxon>
        <taxon>Hydrogenispora</taxon>
    </lineage>
</organism>
<comment type="caution">
    <text evidence="1">The sequence shown here is derived from an EMBL/GenBank/DDBJ whole genome shotgun (WGS) entry which is preliminary data.</text>
</comment>
<dbReference type="InterPro" id="IPR014710">
    <property type="entry name" value="RmlC-like_jellyroll"/>
</dbReference>
<reference evidence="1 2" key="1">
    <citation type="submission" date="2019-03" db="EMBL/GenBank/DDBJ databases">
        <title>Genomic Encyclopedia of Type Strains, Phase IV (KMG-IV): sequencing the most valuable type-strain genomes for metagenomic binning, comparative biology and taxonomic classification.</title>
        <authorList>
            <person name="Goeker M."/>
        </authorList>
    </citation>
    <scope>NUCLEOTIDE SEQUENCE [LARGE SCALE GENOMIC DNA]</scope>
    <source>
        <strain evidence="1 2">LX-B</strain>
    </source>
</reference>
<sequence>MQNSIPSRLAATLESQRGVLFAEPALVGRENYSGRDILAPNSQFIPEFQDERGYLTVERWIMSLSAAVNRLPRAHEGISRLRLTDGEPVLLTEAAAACGERLFGGCLDRWPLVKLLDIGGAPVVPSYGGAPEAPPITFHVHSGEIVNGRAQGPGKLEAYFFPPLDLPPYNQDPGRVISRLGVRPRVTREDVLAALGEFGNSDAMYALGQPYEVRPYDGWIIHPGCLHAPGPWPTIEVQVPQDDYNLAAWRFGERVADPAARRELWRAMGLRGLADERDFLAQVVDWELSADPEFEKKYRQAARTLESGSWGRRLQIFFEMFYGEALEIEPGAEYRCPASPEPWTGLVWSGAGSLNGMPVGADYRRSNNEFLVTPGHEALFHNSAAGERLVVYRIFPYRIG</sequence>
<dbReference type="EMBL" id="SLUN01000004">
    <property type="protein sequence ID" value="TCL74147.1"/>
    <property type="molecule type" value="Genomic_DNA"/>
</dbReference>
<dbReference type="Gene3D" id="2.60.120.10">
    <property type="entry name" value="Jelly Rolls"/>
    <property type="match status" value="1"/>
</dbReference>
<dbReference type="Proteomes" id="UP000295008">
    <property type="component" value="Unassembled WGS sequence"/>
</dbReference>
<keyword evidence="2" id="KW-1185">Reference proteome</keyword>
<evidence type="ECO:0000313" key="2">
    <source>
        <dbReference type="Proteomes" id="UP000295008"/>
    </source>
</evidence>
<proteinExistence type="predicted"/>
<protein>
    <recommendedName>
        <fullName evidence="3">Mannose-6-phosphate isomerase class I</fullName>
    </recommendedName>
</protein>
<dbReference type="RefSeq" id="WP_132013134.1">
    <property type="nucleotide sequence ID" value="NZ_SLUN01000004.1"/>
</dbReference>
<evidence type="ECO:0000313" key="1">
    <source>
        <dbReference type="EMBL" id="TCL74147.1"/>
    </source>
</evidence>
<evidence type="ECO:0008006" key="3">
    <source>
        <dbReference type="Google" id="ProtNLM"/>
    </source>
</evidence>
<dbReference type="OrthoDB" id="103089at2"/>